<dbReference type="Pfam" id="PF00005">
    <property type="entry name" value="ABC_tran"/>
    <property type="match status" value="1"/>
</dbReference>
<comment type="caution">
    <text evidence="7">The sequence shown here is derived from an EMBL/GenBank/DDBJ whole genome shotgun (WGS) entry which is preliminary data.</text>
</comment>
<sequence length="250" mass="26772">MTLRADHVDISLGGRKVVRQASLHVAPGELVALIGPNGAGKSTLLKALAGLLPVDEGHILPDVSVKERARLRAWLGQDAAIHWPVTVERLVSLGRLPHLDAFHRAAPTDREAIQKAMAATDCLAFARRPATHLSAGERARVLLARAFATQAPFILADEPAAALDPYHAFQMMELLRHEAQAGRGVLVVLHDLNLAARFAHRVVLMAEGAILADGAAQTVLSDDLLGRAYGIRVARGDGWLVPTGRLQSPD</sequence>
<dbReference type="CDD" id="cd03214">
    <property type="entry name" value="ABC_Iron-Siderophores_B12_Hemin"/>
    <property type="match status" value="1"/>
</dbReference>
<dbReference type="InterPro" id="IPR003439">
    <property type="entry name" value="ABC_transporter-like_ATP-bd"/>
</dbReference>
<evidence type="ECO:0000256" key="4">
    <source>
        <dbReference type="ARBA" id="ARBA00022967"/>
    </source>
</evidence>
<evidence type="ECO:0000259" key="6">
    <source>
        <dbReference type="PROSITE" id="PS50893"/>
    </source>
</evidence>
<proteinExistence type="predicted"/>
<keyword evidence="3" id="KW-0067">ATP-binding</keyword>
<dbReference type="SMART" id="SM00382">
    <property type="entry name" value="AAA"/>
    <property type="match status" value="1"/>
</dbReference>
<dbReference type="InterPro" id="IPR017871">
    <property type="entry name" value="ABC_transporter-like_CS"/>
</dbReference>
<dbReference type="SUPFAM" id="SSF52540">
    <property type="entry name" value="P-loop containing nucleoside triphosphate hydrolases"/>
    <property type="match status" value="1"/>
</dbReference>
<organism evidence="7 8">
    <name type="scientific">Iodidimonas muriae</name>
    <dbReference type="NCBI Taxonomy" id="261467"/>
    <lineage>
        <taxon>Bacteria</taxon>
        <taxon>Pseudomonadati</taxon>
        <taxon>Pseudomonadota</taxon>
        <taxon>Alphaproteobacteria</taxon>
        <taxon>Iodidimonadales</taxon>
        <taxon>Iodidimonadaceae</taxon>
        <taxon>Iodidimonas</taxon>
    </lineage>
</organism>
<dbReference type="PANTHER" id="PTHR42794:SF1">
    <property type="entry name" value="HEMIN IMPORT ATP-BINDING PROTEIN HMUV"/>
    <property type="match status" value="1"/>
</dbReference>
<dbReference type="Gene3D" id="3.40.50.300">
    <property type="entry name" value="P-loop containing nucleotide triphosphate hydrolases"/>
    <property type="match status" value="1"/>
</dbReference>
<comment type="function">
    <text evidence="5">Part of the ABC transporter complex HmuTUV involved in hemin import. Responsible for energy coupling to the transport system.</text>
</comment>
<reference evidence="8" key="1">
    <citation type="journal article" date="2019" name="Int. J. Syst. Evol. Microbiol.">
        <title>The Global Catalogue of Microorganisms (GCM) 10K type strain sequencing project: providing services to taxonomists for standard genome sequencing and annotation.</title>
        <authorList>
            <consortium name="The Broad Institute Genomics Platform"/>
            <consortium name="The Broad Institute Genome Sequencing Center for Infectious Disease"/>
            <person name="Wu L."/>
            <person name="Ma J."/>
        </authorList>
    </citation>
    <scope>NUCLEOTIDE SEQUENCE [LARGE SCALE GENOMIC DNA]</scope>
    <source>
        <strain evidence="8">JCM 17843</strain>
    </source>
</reference>
<accession>A0ABQ2LF67</accession>
<dbReference type="PANTHER" id="PTHR42794">
    <property type="entry name" value="HEMIN IMPORT ATP-BINDING PROTEIN HMUV"/>
    <property type="match status" value="1"/>
</dbReference>
<evidence type="ECO:0000313" key="7">
    <source>
        <dbReference type="EMBL" id="GGO14058.1"/>
    </source>
</evidence>
<dbReference type="RefSeq" id="WP_150005481.1">
    <property type="nucleotide sequence ID" value="NZ_BMOV01000007.1"/>
</dbReference>
<evidence type="ECO:0000256" key="3">
    <source>
        <dbReference type="ARBA" id="ARBA00022840"/>
    </source>
</evidence>
<feature type="domain" description="ABC transporter" evidence="6">
    <location>
        <begin position="3"/>
        <end position="232"/>
    </location>
</feature>
<keyword evidence="2" id="KW-0547">Nucleotide-binding</keyword>
<evidence type="ECO:0000256" key="1">
    <source>
        <dbReference type="ARBA" id="ARBA00022448"/>
    </source>
</evidence>
<dbReference type="InterPro" id="IPR027417">
    <property type="entry name" value="P-loop_NTPase"/>
</dbReference>
<dbReference type="Proteomes" id="UP000602381">
    <property type="component" value="Unassembled WGS sequence"/>
</dbReference>
<dbReference type="InterPro" id="IPR003593">
    <property type="entry name" value="AAA+_ATPase"/>
</dbReference>
<keyword evidence="1" id="KW-0813">Transport</keyword>
<evidence type="ECO:0000256" key="5">
    <source>
        <dbReference type="ARBA" id="ARBA00037066"/>
    </source>
</evidence>
<name>A0ABQ2LF67_9PROT</name>
<dbReference type="EMBL" id="BMOV01000007">
    <property type="protein sequence ID" value="GGO14058.1"/>
    <property type="molecule type" value="Genomic_DNA"/>
</dbReference>
<gene>
    <name evidence="7" type="ORF">GCM10007972_20790</name>
</gene>
<dbReference type="PROSITE" id="PS50893">
    <property type="entry name" value="ABC_TRANSPORTER_2"/>
    <property type="match status" value="1"/>
</dbReference>
<evidence type="ECO:0000256" key="2">
    <source>
        <dbReference type="ARBA" id="ARBA00022741"/>
    </source>
</evidence>
<keyword evidence="4" id="KW-1278">Translocase</keyword>
<protein>
    <submittedName>
        <fullName evidence="7">ABC transporter</fullName>
    </submittedName>
</protein>
<evidence type="ECO:0000313" key="8">
    <source>
        <dbReference type="Proteomes" id="UP000602381"/>
    </source>
</evidence>
<dbReference type="PROSITE" id="PS00211">
    <property type="entry name" value="ABC_TRANSPORTER_1"/>
    <property type="match status" value="1"/>
</dbReference>
<keyword evidence="8" id="KW-1185">Reference proteome</keyword>